<gene>
    <name evidence="2" type="ORF">GON26_14035</name>
</gene>
<feature type="compositionally biased region" description="Polar residues" evidence="1">
    <location>
        <begin position="18"/>
        <end position="41"/>
    </location>
</feature>
<feature type="region of interest" description="Disordered" evidence="1">
    <location>
        <begin position="83"/>
        <end position="127"/>
    </location>
</feature>
<dbReference type="Proteomes" id="UP000471501">
    <property type="component" value="Unassembled WGS sequence"/>
</dbReference>
<accession>A0A6I4NSL5</accession>
<evidence type="ECO:0000313" key="3">
    <source>
        <dbReference type="Proteomes" id="UP000471501"/>
    </source>
</evidence>
<comment type="caution">
    <text evidence="2">The sequence shown here is derived from an EMBL/GenBank/DDBJ whole genome shotgun (WGS) entry which is preliminary data.</text>
</comment>
<feature type="compositionally biased region" description="Polar residues" evidence="1">
    <location>
        <begin position="1"/>
        <end position="10"/>
    </location>
</feature>
<evidence type="ECO:0000313" key="2">
    <source>
        <dbReference type="EMBL" id="MWB95485.1"/>
    </source>
</evidence>
<reference evidence="2 3" key="1">
    <citation type="submission" date="2019-12" db="EMBL/GenBank/DDBJ databases">
        <authorList>
            <person name="Kim Y.S."/>
        </authorList>
    </citation>
    <scope>NUCLEOTIDE SEQUENCE [LARGE SCALE GENOMIC DNA]</scope>
    <source>
        <strain evidence="2 3">GA093</strain>
    </source>
</reference>
<feature type="compositionally biased region" description="Polar residues" evidence="1">
    <location>
        <begin position="88"/>
        <end position="104"/>
    </location>
</feature>
<evidence type="ECO:0000256" key="1">
    <source>
        <dbReference type="SAM" id="MobiDB-lite"/>
    </source>
</evidence>
<feature type="region of interest" description="Disordered" evidence="1">
    <location>
        <begin position="1"/>
        <end position="55"/>
    </location>
</feature>
<dbReference type="AlphaFoldDB" id="A0A6I4NSL5"/>
<sequence length="127" mass="14801">MEKQNNTEYGQTDPDIIDQNTLVDGNDIQSEEYTPQNLNNENKTEFGETDPDYIDQNTIVNPDNYARDENPYQYQEEFIEDLKHPKSDSATTKTVKPENIQNQENKIEKTEVIPNNEEENNSKVDKE</sequence>
<name>A0A6I4NSL5_9FLAO</name>
<dbReference type="EMBL" id="WSTB01000007">
    <property type="protein sequence ID" value="MWB95485.1"/>
    <property type="molecule type" value="Genomic_DNA"/>
</dbReference>
<organism evidence="2 3">
    <name type="scientific">Flavobacterium hydrocarbonoxydans</name>
    <dbReference type="NCBI Taxonomy" id="2683249"/>
    <lineage>
        <taxon>Bacteria</taxon>
        <taxon>Pseudomonadati</taxon>
        <taxon>Bacteroidota</taxon>
        <taxon>Flavobacteriia</taxon>
        <taxon>Flavobacteriales</taxon>
        <taxon>Flavobacteriaceae</taxon>
        <taxon>Flavobacterium</taxon>
    </lineage>
</organism>
<dbReference type="RefSeq" id="WP_160375408.1">
    <property type="nucleotide sequence ID" value="NZ_WSTB01000007.1"/>
</dbReference>
<proteinExistence type="predicted"/>
<protein>
    <submittedName>
        <fullName evidence="2">Uncharacterized protein</fullName>
    </submittedName>
</protein>
<keyword evidence="3" id="KW-1185">Reference proteome</keyword>